<proteinExistence type="inferred from homology"/>
<dbReference type="PANTHER" id="PTHR11157:SF22">
    <property type="entry name" value="ELONGATION OF VERY LONG CHAIN FATTY ACIDS PROTEIN"/>
    <property type="match status" value="1"/>
</dbReference>
<keyword evidence="3 10" id="KW-0808">Transferase</keyword>
<protein>
    <recommendedName>
        <fullName evidence="10">Elongation of very long chain fatty acids protein</fullName>
        <ecNumber evidence="10">2.3.1.199</ecNumber>
    </recommendedName>
    <alternativeName>
        <fullName evidence="10">Very-long-chain 3-oxoacyl-CoA synthase</fullName>
    </alternativeName>
</protein>
<evidence type="ECO:0000256" key="8">
    <source>
        <dbReference type="ARBA" id="ARBA00023136"/>
    </source>
</evidence>
<dbReference type="Pfam" id="PF01151">
    <property type="entry name" value="ELO"/>
    <property type="match status" value="1"/>
</dbReference>
<dbReference type="PANTHER" id="PTHR11157">
    <property type="entry name" value="FATTY ACID ACYL TRANSFERASE-RELATED"/>
    <property type="match status" value="1"/>
</dbReference>
<dbReference type="InterPro" id="IPR002076">
    <property type="entry name" value="ELO_fam"/>
</dbReference>
<dbReference type="GO" id="GO:0034625">
    <property type="term" value="P:fatty acid elongation, monounsaturated fatty acid"/>
    <property type="evidence" value="ECO:0007669"/>
    <property type="project" value="TreeGrafter"/>
</dbReference>
<gene>
    <name evidence="12" type="primary">LOC117145265</name>
</gene>
<feature type="transmembrane region" description="Helical" evidence="10">
    <location>
        <begin position="100"/>
        <end position="116"/>
    </location>
</feature>
<comment type="caution">
    <text evidence="10">Lacks conserved residue(s) required for the propagation of feature annotation.</text>
</comment>
<keyword evidence="4 10" id="KW-0812">Transmembrane</keyword>
<evidence type="ECO:0000256" key="10">
    <source>
        <dbReference type="RuleBase" id="RU361115"/>
    </source>
</evidence>
<feature type="transmembrane region" description="Helical" evidence="10">
    <location>
        <begin position="67"/>
        <end position="88"/>
    </location>
</feature>
<dbReference type="GO" id="GO:0005789">
    <property type="term" value="C:endoplasmic reticulum membrane"/>
    <property type="evidence" value="ECO:0007669"/>
    <property type="project" value="TreeGrafter"/>
</dbReference>
<dbReference type="GeneID" id="117145265"/>
<keyword evidence="2 10" id="KW-0444">Lipid biosynthesis</keyword>
<accession>A0A6P8KFW6</accession>
<reference evidence="12" key="1">
    <citation type="submission" date="2025-08" db="UniProtKB">
        <authorList>
            <consortium name="RefSeq"/>
        </authorList>
    </citation>
    <scope>IDENTIFICATION</scope>
    <source>
        <strain evidence="12">Mau12</strain>
        <tissue evidence="12">Whole Body</tissue>
    </source>
</reference>
<dbReference type="RefSeq" id="XP_033166742.1">
    <property type="nucleotide sequence ID" value="XM_033310851.1"/>
</dbReference>
<comment type="similarity">
    <text evidence="10">Belongs to the ELO family.</text>
</comment>
<dbReference type="GO" id="GO:0042761">
    <property type="term" value="P:very long-chain fatty acid biosynthetic process"/>
    <property type="evidence" value="ECO:0007669"/>
    <property type="project" value="TreeGrafter"/>
</dbReference>
<dbReference type="GO" id="GO:0019367">
    <property type="term" value="P:fatty acid elongation, saturated fatty acid"/>
    <property type="evidence" value="ECO:0007669"/>
    <property type="project" value="TreeGrafter"/>
</dbReference>
<evidence type="ECO:0000256" key="6">
    <source>
        <dbReference type="ARBA" id="ARBA00022989"/>
    </source>
</evidence>
<evidence type="ECO:0000256" key="1">
    <source>
        <dbReference type="ARBA" id="ARBA00004141"/>
    </source>
</evidence>
<organism evidence="11 12">
    <name type="scientific">Drosophila mauritiana</name>
    <name type="common">Fruit fly</name>
    <dbReference type="NCBI Taxonomy" id="7226"/>
    <lineage>
        <taxon>Eukaryota</taxon>
        <taxon>Metazoa</taxon>
        <taxon>Ecdysozoa</taxon>
        <taxon>Arthropoda</taxon>
        <taxon>Hexapoda</taxon>
        <taxon>Insecta</taxon>
        <taxon>Pterygota</taxon>
        <taxon>Neoptera</taxon>
        <taxon>Endopterygota</taxon>
        <taxon>Diptera</taxon>
        <taxon>Brachycera</taxon>
        <taxon>Muscomorpha</taxon>
        <taxon>Ephydroidea</taxon>
        <taxon>Drosophilidae</taxon>
        <taxon>Drosophila</taxon>
        <taxon>Sophophora</taxon>
    </lineage>
</organism>
<keyword evidence="5 10" id="KW-0276">Fatty acid metabolism</keyword>
<dbReference type="GO" id="GO:0009922">
    <property type="term" value="F:fatty acid elongase activity"/>
    <property type="evidence" value="ECO:0007669"/>
    <property type="project" value="UniProtKB-EC"/>
</dbReference>
<evidence type="ECO:0000256" key="5">
    <source>
        <dbReference type="ARBA" id="ARBA00022832"/>
    </source>
</evidence>
<dbReference type="EC" id="2.3.1.199" evidence="10"/>
<evidence type="ECO:0000256" key="4">
    <source>
        <dbReference type="ARBA" id="ARBA00022692"/>
    </source>
</evidence>
<keyword evidence="9 10" id="KW-0275">Fatty acid biosynthesis</keyword>
<keyword evidence="8 10" id="KW-0472">Membrane</keyword>
<dbReference type="Proteomes" id="UP000515162">
    <property type="component" value="Chromosome 3R"/>
</dbReference>
<evidence type="ECO:0000313" key="12">
    <source>
        <dbReference type="RefSeq" id="XP_033166742.1"/>
    </source>
</evidence>
<keyword evidence="6 10" id="KW-1133">Transmembrane helix</keyword>
<evidence type="ECO:0000313" key="11">
    <source>
        <dbReference type="Proteomes" id="UP000515162"/>
    </source>
</evidence>
<evidence type="ECO:0000256" key="9">
    <source>
        <dbReference type="ARBA" id="ARBA00023160"/>
    </source>
</evidence>
<keyword evidence="11" id="KW-1185">Reference proteome</keyword>
<evidence type="ECO:0000256" key="2">
    <source>
        <dbReference type="ARBA" id="ARBA00022516"/>
    </source>
</evidence>
<feature type="transmembrane region" description="Helical" evidence="10">
    <location>
        <begin position="169"/>
        <end position="192"/>
    </location>
</feature>
<comment type="catalytic activity">
    <reaction evidence="10">
        <text>a very-long-chain acyl-CoA + malonyl-CoA + H(+) = a very-long-chain 3-oxoacyl-CoA + CO2 + CoA</text>
        <dbReference type="Rhea" id="RHEA:32727"/>
        <dbReference type="ChEBI" id="CHEBI:15378"/>
        <dbReference type="ChEBI" id="CHEBI:16526"/>
        <dbReference type="ChEBI" id="CHEBI:57287"/>
        <dbReference type="ChEBI" id="CHEBI:57384"/>
        <dbReference type="ChEBI" id="CHEBI:90725"/>
        <dbReference type="ChEBI" id="CHEBI:90736"/>
        <dbReference type="EC" id="2.3.1.199"/>
    </reaction>
</comment>
<dbReference type="AlphaFoldDB" id="A0A6P8KFW6"/>
<keyword evidence="7 10" id="KW-0443">Lipid metabolism</keyword>
<comment type="subcellular location">
    <subcellularLocation>
        <location evidence="1">Membrane</location>
        <topology evidence="1">Multi-pass membrane protein</topology>
    </subcellularLocation>
</comment>
<sequence>MSMNYHNYNSSSRFEMVVEIANIALDEFKTHHITRNYTGLVQRYYQLVEEDYGDPRATRFPLMEHPMFTFGMVAVYLSWVLVIGPLFMRDRKPFQLRRTLVVYNAFQVALSGYMFYEHLMAGWLNYYNLKCQPVDYSDSPSSKRIETRSSPIKFLFREARVDLRSLWSLLYNLAFVIWPVDGWLSVVGRSLFSPHLAGFIFRSWLASSLPLFCDDSLTPADSRAI</sequence>
<name>A0A6P8KFW6_DROMA</name>
<evidence type="ECO:0000256" key="7">
    <source>
        <dbReference type="ARBA" id="ARBA00023098"/>
    </source>
</evidence>
<dbReference type="GO" id="GO:0030148">
    <property type="term" value="P:sphingolipid biosynthetic process"/>
    <property type="evidence" value="ECO:0007669"/>
    <property type="project" value="TreeGrafter"/>
</dbReference>
<dbReference type="GO" id="GO:0034626">
    <property type="term" value="P:fatty acid elongation, polyunsaturated fatty acid"/>
    <property type="evidence" value="ECO:0007669"/>
    <property type="project" value="TreeGrafter"/>
</dbReference>
<evidence type="ECO:0000256" key="3">
    <source>
        <dbReference type="ARBA" id="ARBA00022679"/>
    </source>
</evidence>